<evidence type="ECO:0000313" key="1">
    <source>
        <dbReference type="EMBL" id="OLP98831.1"/>
    </source>
</evidence>
<protein>
    <submittedName>
        <fullName evidence="1">Uncharacterized protein</fullName>
    </submittedName>
</protein>
<reference evidence="1 2" key="1">
    <citation type="submission" date="2016-02" db="EMBL/GenBank/DDBJ databases">
        <title>Genome analysis of coral dinoflagellate symbionts highlights evolutionary adaptations to a symbiotic lifestyle.</title>
        <authorList>
            <person name="Aranda M."/>
            <person name="Li Y."/>
            <person name="Liew Y.J."/>
            <person name="Baumgarten S."/>
            <person name="Simakov O."/>
            <person name="Wilson M."/>
            <person name="Piel J."/>
            <person name="Ashoor H."/>
            <person name="Bougouffa S."/>
            <person name="Bajic V.B."/>
            <person name="Ryu T."/>
            <person name="Ravasi T."/>
            <person name="Bayer T."/>
            <person name="Micklem G."/>
            <person name="Kim H."/>
            <person name="Bhak J."/>
            <person name="Lajeunesse T.C."/>
            <person name="Voolstra C.R."/>
        </authorList>
    </citation>
    <scope>NUCLEOTIDE SEQUENCE [LARGE SCALE GENOMIC DNA]</scope>
    <source>
        <strain evidence="1 2">CCMP2467</strain>
    </source>
</reference>
<organism evidence="1 2">
    <name type="scientific">Symbiodinium microadriaticum</name>
    <name type="common">Dinoflagellate</name>
    <name type="synonym">Zooxanthella microadriatica</name>
    <dbReference type="NCBI Taxonomy" id="2951"/>
    <lineage>
        <taxon>Eukaryota</taxon>
        <taxon>Sar</taxon>
        <taxon>Alveolata</taxon>
        <taxon>Dinophyceae</taxon>
        <taxon>Suessiales</taxon>
        <taxon>Symbiodiniaceae</taxon>
        <taxon>Symbiodinium</taxon>
    </lineage>
</organism>
<gene>
    <name evidence="1" type="ORF">AK812_SmicGene18677</name>
</gene>
<evidence type="ECO:0000313" key="2">
    <source>
        <dbReference type="Proteomes" id="UP000186817"/>
    </source>
</evidence>
<dbReference type="Proteomes" id="UP000186817">
    <property type="component" value="Unassembled WGS sequence"/>
</dbReference>
<proteinExistence type="predicted"/>
<dbReference type="EMBL" id="LSRX01000384">
    <property type="protein sequence ID" value="OLP98831.1"/>
    <property type="molecule type" value="Genomic_DNA"/>
</dbReference>
<sequence length="91" mass="9869">MNGTLQWSLQLQEAGQSYEPLRGKGADLRFIVHETLGHACARGRQQLCGSELEKVSEFLKEVWGEMASETGSASLPSVFSRVETLAAGSLT</sequence>
<keyword evidence="2" id="KW-1185">Reference proteome</keyword>
<accession>A0A1Q9DUL0</accession>
<comment type="caution">
    <text evidence="1">The sequence shown here is derived from an EMBL/GenBank/DDBJ whole genome shotgun (WGS) entry which is preliminary data.</text>
</comment>
<dbReference type="AlphaFoldDB" id="A0A1Q9DUL0"/>
<name>A0A1Q9DUL0_SYMMI</name>